<dbReference type="SUPFAM" id="SSF47413">
    <property type="entry name" value="lambda repressor-like DNA-binding domains"/>
    <property type="match status" value="1"/>
</dbReference>
<dbReference type="InterPro" id="IPR010982">
    <property type="entry name" value="Lambda_DNA-bd_dom_sf"/>
</dbReference>
<dbReference type="Gene3D" id="1.10.260.40">
    <property type="entry name" value="lambda repressor-like DNA-binding domains"/>
    <property type="match status" value="1"/>
</dbReference>
<dbReference type="RefSeq" id="WP_098277822.1">
    <property type="nucleotide sequence ID" value="NZ_CATKQG010000043.1"/>
</dbReference>
<name>A0AAE5PAY2_PRIMG</name>
<dbReference type="Proteomes" id="UP000220341">
    <property type="component" value="Unassembled WGS sequence"/>
</dbReference>
<dbReference type="GO" id="GO:0003677">
    <property type="term" value="F:DNA binding"/>
    <property type="evidence" value="ECO:0007669"/>
    <property type="project" value="InterPro"/>
</dbReference>
<accession>A0AAE5PAY2</accession>
<dbReference type="InterPro" id="IPR001387">
    <property type="entry name" value="Cro/C1-type_HTH"/>
</dbReference>
<dbReference type="AlphaFoldDB" id="A0AAE5PAY2"/>
<sequence length="66" mass="7715">MVTIKPRLRELLKERGLTQGQLSEMTGIPQASIFRFDKNEKHLDWHLFSTAKALEISVEDLFEIEE</sequence>
<dbReference type="EMBL" id="NTYW01000005">
    <property type="protein sequence ID" value="PES41097.1"/>
    <property type="molecule type" value="Genomic_DNA"/>
</dbReference>
<gene>
    <name evidence="1" type="ORF">CN497_06140</name>
</gene>
<proteinExistence type="predicted"/>
<dbReference type="CDD" id="cd00093">
    <property type="entry name" value="HTH_XRE"/>
    <property type="match status" value="1"/>
</dbReference>
<protein>
    <submittedName>
        <fullName evidence="1">Transcriptional regulator</fullName>
    </submittedName>
</protein>
<dbReference type="PROSITE" id="PS50943">
    <property type="entry name" value="HTH_CROC1"/>
    <property type="match status" value="1"/>
</dbReference>
<evidence type="ECO:0000313" key="2">
    <source>
        <dbReference type="Proteomes" id="UP000220341"/>
    </source>
</evidence>
<evidence type="ECO:0000313" key="1">
    <source>
        <dbReference type="EMBL" id="PES41097.1"/>
    </source>
</evidence>
<comment type="caution">
    <text evidence="1">The sequence shown here is derived from an EMBL/GenBank/DDBJ whole genome shotgun (WGS) entry which is preliminary data.</text>
</comment>
<dbReference type="SMART" id="SM00530">
    <property type="entry name" value="HTH_XRE"/>
    <property type="match status" value="1"/>
</dbReference>
<dbReference type="Pfam" id="PF13443">
    <property type="entry name" value="HTH_26"/>
    <property type="match status" value="1"/>
</dbReference>
<reference evidence="1 2" key="1">
    <citation type="submission" date="2017-09" db="EMBL/GenBank/DDBJ databases">
        <title>Large-scale bioinformatics analysis of Bacillus genomes uncovers conserved roles of natural products in bacterial physiology.</title>
        <authorList>
            <consortium name="Agbiome Team Llc"/>
            <person name="Bleich R.M."/>
            <person name="Kirk G.J."/>
            <person name="Santa Maria K.C."/>
            <person name="Allen S.E."/>
            <person name="Farag S."/>
            <person name="Shank E.A."/>
            <person name="Bowers A."/>
        </authorList>
    </citation>
    <scope>NUCLEOTIDE SEQUENCE [LARGE SCALE GENOMIC DNA]</scope>
    <source>
        <strain evidence="1 2">AFS003013</strain>
    </source>
</reference>
<organism evidence="1 2">
    <name type="scientific">Priestia megaterium</name>
    <name type="common">Bacillus megaterium</name>
    <dbReference type="NCBI Taxonomy" id="1404"/>
    <lineage>
        <taxon>Bacteria</taxon>
        <taxon>Bacillati</taxon>
        <taxon>Bacillota</taxon>
        <taxon>Bacilli</taxon>
        <taxon>Bacillales</taxon>
        <taxon>Bacillaceae</taxon>
        <taxon>Priestia</taxon>
    </lineage>
</organism>